<proteinExistence type="predicted"/>
<dbReference type="GO" id="GO:0007007">
    <property type="term" value="P:inner mitochondrial membrane organization"/>
    <property type="evidence" value="ECO:0007669"/>
    <property type="project" value="TreeGrafter"/>
</dbReference>
<evidence type="ECO:0000313" key="3">
    <source>
        <dbReference type="EMBL" id="JAI67858.1"/>
    </source>
</evidence>
<dbReference type="AlphaFoldDB" id="A0A0P4WMJ8"/>
<dbReference type="EMBL" id="GDRN01013688">
    <property type="protein sequence ID" value="JAI67858.1"/>
    <property type="molecule type" value="Transcribed_RNA"/>
</dbReference>
<accession>A0A0P4WMJ8</accession>
<evidence type="ECO:0000256" key="2">
    <source>
        <dbReference type="SAM" id="MobiDB-lite"/>
    </source>
</evidence>
<dbReference type="GO" id="GO:0061617">
    <property type="term" value="C:MICOS complex"/>
    <property type="evidence" value="ECO:0007669"/>
    <property type="project" value="TreeGrafter"/>
</dbReference>
<reference evidence="3" key="1">
    <citation type="submission" date="2015-09" db="EMBL/GenBank/DDBJ databases">
        <title>Scylla olivacea transcriptome.</title>
        <authorList>
            <person name="Ikhwanuddin M."/>
        </authorList>
    </citation>
    <scope>NUCLEOTIDE SEQUENCE</scope>
</reference>
<name>A0A0P4WMJ8_SCYOL</name>
<evidence type="ECO:0008006" key="4">
    <source>
        <dbReference type="Google" id="ProtNLM"/>
    </source>
</evidence>
<keyword evidence="1" id="KW-0175">Coiled coil</keyword>
<sequence>MGASHSTRKITLVNDDKAGVIKLSESLAYRLRGQIEGQQATAAAAAEPPPPPSPAPPPVAAIPQVPETPKVPQVAPEPFIPEPAPAPALPPEPARAPPPEPAWASPPEPSQVFIPEPAPAPVFVPEPAPAPVFVPEPAQAPEPPRVEASGAGDTTPEKLIPTTSPSVPEVVKTTAAVDLPEKATTESQPDVGVAVRAGSAPALSQPGGSIPPWSIYAEEAHLMVMRLREEKEQELQQLNRDWREKMDAREQEFSKMSQLSEEEVNAAIKDVEKLFVKASCSPVCQDYQESVMTCYQDHPRQALRCARQVEEFARCVDLSRLQSVLRQRAN</sequence>
<dbReference type="InterPro" id="IPR052632">
    <property type="entry name" value="MICOS_subunit_Mic19"/>
</dbReference>
<dbReference type="PANTHER" id="PTHR21588:SF18">
    <property type="entry name" value="MICOS COMPLEX SUBUNIT MIC19"/>
    <property type="match status" value="1"/>
</dbReference>
<feature type="compositionally biased region" description="Pro residues" evidence="2">
    <location>
        <begin position="116"/>
        <end position="143"/>
    </location>
</feature>
<protein>
    <recommendedName>
        <fullName evidence="4">MICOS complex subunit MIC19</fullName>
    </recommendedName>
</protein>
<dbReference type="PANTHER" id="PTHR21588">
    <property type="entry name" value="COILED-COIL-HELIX-COILED-COIL-HELIX DOMAIN CONTAINING 6"/>
    <property type="match status" value="1"/>
</dbReference>
<organism evidence="3">
    <name type="scientific">Scylla olivacea</name>
    <name type="common">Orange mud crab</name>
    <name type="synonym">Cancer olivacea</name>
    <dbReference type="NCBI Taxonomy" id="85551"/>
    <lineage>
        <taxon>Eukaryota</taxon>
        <taxon>Metazoa</taxon>
        <taxon>Ecdysozoa</taxon>
        <taxon>Arthropoda</taxon>
        <taxon>Crustacea</taxon>
        <taxon>Multicrustacea</taxon>
        <taxon>Malacostraca</taxon>
        <taxon>Eumalacostraca</taxon>
        <taxon>Eucarida</taxon>
        <taxon>Decapoda</taxon>
        <taxon>Pleocyemata</taxon>
        <taxon>Brachyura</taxon>
        <taxon>Eubrachyura</taxon>
        <taxon>Portunoidea</taxon>
        <taxon>Portunidae</taxon>
        <taxon>Portuninae</taxon>
        <taxon>Scylla</taxon>
    </lineage>
</organism>
<feature type="compositionally biased region" description="Pro residues" evidence="2">
    <location>
        <begin position="78"/>
        <end position="109"/>
    </location>
</feature>
<evidence type="ECO:0000256" key="1">
    <source>
        <dbReference type="SAM" id="Coils"/>
    </source>
</evidence>
<feature type="coiled-coil region" evidence="1">
    <location>
        <begin position="217"/>
        <end position="252"/>
    </location>
</feature>
<feature type="region of interest" description="Disordered" evidence="2">
    <location>
        <begin position="37"/>
        <end position="169"/>
    </location>
</feature>
<feature type="compositionally biased region" description="Pro residues" evidence="2">
    <location>
        <begin position="47"/>
        <end position="60"/>
    </location>
</feature>